<proteinExistence type="predicted"/>
<dbReference type="InterPro" id="IPR007120">
    <property type="entry name" value="DNA-dir_RNAP_su2_dom"/>
</dbReference>
<dbReference type="Proteomes" id="UP001168877">
    <property type="component" value="Unassembled WGS sequence"/>
</dbReference>
<dbReference type="PANTHER" id="PTHR30540:SF6">
    <property type="entry name" value="POTASSIUM TRANSPORTER 2"/>
    <property type="match status" value="1"/>
</dbReference>
<feature type="transmembrane region" description="Helical" evidence="1">
    <location>
        <begin position="12"/>
        <end position="31"/>
    </location>
</feature>
<organism evidence="3 4">
    <name type="scientific">Acer saccharum</name>
    <name type="common">Sugar maple</name>
    <dbReference type="NCBI Taxonomy" id="4024"/>
    <lineage>
        <taxon>Eukaryota</taxon>
        <taxon>Viridiplantae</taxon>
        <taxon>Streptophyta</taxon>
        <taxon>Embryophyta</taxon>
        <taxon>Tracheophyta</taxon>
        <taxon>Spermatophyta</taxon>
        <taxon>Magnoliopsida</taxon>
        <taxon>eudicotyledons</taxon>
        <taxon>Gunneridae</taxon>
        <taxon>Pentapetalae</taxon>
        <taxon>rosids</taxon>
        <taxon>malvids</taxon>
        <taxon>Sapindales</taxon>
        <taxon>Sapindaceae</taxon>
        <taxon>Hippocastanoideae</taxon>
        <taxon>Acereae</taxon>
        <taxon>Acer</taxon>
    </lineage>
</organism>
<dbReference type="GO" id="GO:0005886">
    <property type="term" value="C:plasma membrane"/>
    <property type="evidence" value="ECO:0007669"/>
    <property type="project" value="TreeGrafter"/>
</dbReference>
<name>A0AA39RZX5_ACESA</name>
<dbReference type="PANTHER" id="PTHR30540">
    <property type="entry name" value="OSMOTIC STRESS POTASSIUM TRANSPORTER"/>
    <property type="match status" value="1"/>
</dbReference>
<evidence type="ECO:0000259" key="2">
    <source>
        <dbReference type="Pfam" id="PF00562"/>
    </source>
</evidence>
<protein>
    <recommendedName>
        <fullName evidence="2">DNA-directed RNA polymerase subunit 2 hybrid-binding domain-containing protein</fullName>
    </recommendedName>
</protein>
<dbReference type="GO" id="GO:0003899">
    <property type="term" value="F:DNA-directed RNA polymerase activity"/>
    <property type="evidence" value="ECO:0007669"/>
    <property type="project" value="InterPro"/>
</dbReference>
<sequence>MWRLRKKVMGFYLVLWILTLFSLFILVVLRTDDNEEGGTLVFYTLIYWHAKVSLLFNRQRQDADEALLRYNLEQPLEKKDNSRVKLYLEKSKFLHTAWLNSRLSCFFLVGHDKLGSGQNATVDVMSYGGYDIDDAIDDSYE</sequence>
<comment type="caution">
    <text evidence="3">The sequence shown here is derived from an EMBL/GenBank/DDBJ whole genome shotgun (WGS) entry which is preliminary data.</text>
</comment>
<dbReference type="AlphaFoldDB" id="A0AA39RZX5"/>
<evidence type="ECO:0000313" key="3">
    <source>
        <dbReference type="EMBL" id="KAK0582259.1"/>
    </source>
</evidence>
<dbReference type="InterPro" id="IPR003855">
    <property type="entry name" value="K+_transporter"/>
</dbReference>
<reference evidence="3" key="2">
    <citation type="submission" date="2023-06" db="EMBL/GenBank/DDBJ databases">
        <authorList>
            <person name="Swenson N.G."/>
            <person name="Wegrzyn J.L."/>
            <person name="Mcevoy S.L."/>
        </authorList>
    </citation>
    <scope>NUCLEOTIDE SEQUENCE</scope>
    <source>
        <strain evidence="3">NS2018</strain>
        <tissue evidence="3">Leaf</tissue>
    </source>
</reference>
<reference evidence="3" key="1">
    <citation type="journal article" date="2022" name="Plant J.">
        <title>Strategies of tolerance reflected in two North American maple genomes.</title>
        <authorList>
            <person name="McEvoy S.L."/>
            <person name="Sezen U.U."/>
            <person name="Trouern-Trend A."/>
            <person name="McMahon S.M."/>
            <person name="Schaberg P.G."/>
            <person name="Yang J."/>
            <person name="Wegrzyn J.L."/>
            <person name="Swenson N.G."/>
        </authorList>
    </citation>
    <scope>NUCLEOTIDE SEQUENCE</scope>
    <source>
        <strain evidence="3">NS2018</strain>
    </source>
</reference>
<evidence type="ECO:0000313" key="4">
    <source>
        <dbReference type="Proteomes" id="UP001168877"/>
    </source>
</evidence>
<dbReference type="GO" id="GO:0015079">
    <property type="term" value="F:potassium ion transmembrane transporter activity"/>
    <property type="evidence" value="ECO:0007669"/>
    <property type="project" value="InterPro"/>
</dbReference>
<feature type="transmembrane region" description="Helical" evidence="1">
    <location>
        <begin position="37"/>
        <end position="56"/>
    </location>
</feature>
<dbReference type="SUPFAM" id="SSF64484">
    <property type="entry name" value="beta and beta-prime subunits of DNA dependent RNA-polymerase"/>
    <property type="match status" value="1"/>
</dbReference>
<dbReference type="GO" id="GO:0006351">
    <property type="term" value="P:DNA-templated transcription"/>
    <property type="evidence" value="ECO:0007669"/>
    <property type="project" value="InterPro"/>
</dbReference>
<gene>
    <name evidence="3" type="ORF">LWI29_023467</name>
</gene>
<keyword evidence="1" id="KW-0472">Membrane</keyword>
<dbReference type="Pfam" id="PF00562">
    <property type="entry name" value="RNA_pol_Rpb2_6"/>
    <property type="match status" value="1"/>
</dbReference>
<dbReference type="EMBL" id="JAUESC010000384">
    <property type="protein sequence ID" value="KAK0582259.1"/>
    <property type="molecule type" value="Genomic_DNA"/>
</dbReference>
<keyword evidence="1" id="KW-1133">Transmembrane helix</keyword>
<evidence type="ECO:0000256" key="1">
    <source>
        <dbReference type="SAM" id="Phobius"/>
    </source>
</evidence>
<feature type="domain" description="DNA-directed RNA polymerase subunit 2 hybrid-binding" evidence="2">
    <location>
        <begin position="68"/>
        <end position="136"/>
    </location>
</feature>
<keyword evidence="4" id="KW-1185">Reference proteome</keyword>
<dbReference type="GO" id="GO:0003677">
    <property type="term" value="F:DNA binding"/>
    <property type="evidence" value="ECO:0007669"/>
    <property type="project" value="InterPro"/>
</dbReference>
<keyword evidence="1" id="KW-0812">Transmembrane</keyword>
<accession>A0AA39RZX5</accession>